<accession>A0A453BMB0</accession>
<protein>
    <recommendedName>
        <fullName evidence="3">Protein kinase domain-containing protein</fullName>
    </recommendedName>
</protein>
<dbReference type="GO" id="GO:0005886">
    <property type="term" value="C:plasma membrane"/>
    <property type="evidence" value="ECO:0007669"/>
    <property type="project" value="TreeGrafter"/>
</dbReference>
<reference evidence="4" key="4">
    <citation type="submission" date="2019-03" db="UniProtKB">
        <authorList>
            <consortium name="EnsemblPlants"/>
        </authorList>
    </citation>
    <scope>IDENTIFICATION</scope>
</reference>
<name>A0A453BMB0_AEGTS</name>
<dbReference type="InterPro" id="IPR011009">
    <property type="entry name" value="Kinase-like_dom_sf"/>
</dbReference>
<dbReference type="PANTHER" id="PTHR27001">
    <property type="entry name" value="OS01G0253100 PROTEIN"/>
    <property type="match status" value="1"/>
</dbReference>
<dbReference type="Pfam" id="PF07714">
    <property type="entry name" value="PK_Tyr_Ser-Thr"/>
    <property type="match status" value="1"/>
</dbReference>
<dbReference type="SUPFAM" id="SSF56112">
    <property type="entry name" value="Protein kinase-like (PK-like)"/>
    <property type="match status" value="1"/>
</dbReference>
<keyword evidence="1" id="KW-0547">Nucleotide-binding</keyword>
<feature type="domain" description="Protein kinase" evidence="3">
    <location>
        <begin position="71"/>
        <end position="229"/>
    </location>
</feature>
<dbReference type="Gene3D" id="3.30.200.20">
    <property type="entry name" value="Phosphorylase Kinase, domain 1"/>
    <property type="match status" value="1"/>
</dbReference>
<dbReference type="Proteomes" id="UP000015105">
    <property type="component" value="Chromosome 2D"/>
</dbReference>
<evidence type="ECO:0000259" key="3">
    <source>
        <dbReference type="PROSITE" id="PS50011"/>
    </source>
</evidence>
<dbReference type="InterPro" id="IPR001245">
    <property type="entry name" value="Ser-Thr/Tyr_kinase_cat_dom"/>
</dbReference>
<reference evidence="5" key="2">
    <citation type="journal article" date="2017" name="Nat. Plants">
        <title>The Aegilops tauschii genome reveals multiple impacts of transposons.</title>
        <authorList>
            <person name="Zhao G."/>
            <person name="Zou C."/>
            <person name="Li K."/>
            <person name="Wang K."/>
            <person name="Li T."/>
            <person name="Gao L."/>
            <person name="Zhang X."/>
            <person name="Wang H."/>
            <person name="Yang Z."/>
            <person name="Liu X."/>
            <person name="Jiang W."/>
            <person name="Mao L."/>
            <person name="Kong X."/>
            <person name="Jiao Y."/>
            <person name="Jia J."/>
        </authorList>
    </citation>
    <scope>NUCLEOTIDE SEQUENCE [LARGE SCALE GENOMIC DNA]</scope>
    <source>
        <strain evidence="5">cv. AL8/78</strain>
    </source>
</reference>
<dbReference type="GO" id="GO:0005524">
    <property type="term" value="F:ATP binding"/>
    <property type="evidence" value="ECO:0007669"/>
    <property type="project" value="UniProtKB-KW"/>
</dbReference>
<dbReference type="InterPro" id="IPR000719">
    <property type="entry name" value="Prot_kinase_dom"/>
</dbReference>
<dbReference type="AlphaFoldDB" id="A0A453BMB0"/>
<evidence type="ECO:0000256" key="1">
    <source>
        <dbReference type="ARBA" id="ARBA00022741"/>
    </source>
</evidence>
<organism evidence="4 5">
    <name type="scientific">Aegilops tauschii subsp. strangulata</name>
    <name type="common">Goatgrass</name>
    <dbReference type="NCBI Taxonomy" id="200361"/>
    <lineage>
        <taxon>Eukaryota</taxon>
        <taxon>Viridiplantae</taxon>
        <taxon>Streptophyta</taxon>
        <taxon>Embryophyta</taxon>
        <taxon>Tracheophyta</taxon>
        <taxon>Spermatophyta</taxon>
        <taxon>Magnoliopsida</taxon>
        <taxon>Liliopsida</taxon>
        <taxon>Poales</taxon>
        <taxon>Poaceae</taxon>
        <taxon>BOP clade</taxon>
        <taxon>Pooideae</taxon>
        <taxon>Triticodae</taxon>
        <taxon>Triticeae</taxon>
        <taxon>Triticinae</taxon>
        <taxon>Aegilops</taxon>
    </lineage>
</organism>
<evidence type="ECO:0000313" key="5">
    <source>
        <dbReference type="Proteomes" id="UP000015105"/>
    </source>
</evidence>
<proteinExistence type="predicted"/>
<reference evidence="5" key="1">
    <citation type="journal article" date="2014" name="Science">
        <title>Ancient hybridizations among the ancestral genomes of bread wheat.</title>
        <authorList>
            <consortium name="International Wheat Genome Sequencing Consortium,"/>
            <person name="Marcussen T."/>
            <person name="Sandve S.R."/>
            <person name="Heier L."/>
            <person name="Spannagl M."/>
            <person name="Pfeifer M."/>
            <person name="Jakobsen K.S."/>
            <person name="Wulff B.B."/>
            <person name="Steuernagel B."/>
            <person name="Mayer K.F."/>
            <person name="Olsen O.A."/>
        </authorList>
    </citation>
    <scope>NUCLEOTIDE SEQUENCE [LARGE SCALE GENOMIC DNA]</scope>
    <source>
        <strain evidence="5">cv. AL8/78</strain>
    </source>
</reference>
<evidence type="ECO:0000256" key="2">
    <source>
        <dbReference type="ARBA" id="ARBA00022840"/>
    </source>
</evidence>
<dbReference type="Gramene" id="AET2Gv20561900.10">
    <property type="protein sequence ID" value="AET2Gv20561900.10"/>
    <property type="gene ID" value="AET2Gv20561900"/>
</dbReference>
<dbReference type="GO" id="GO:0004672">
    <property type="term" value="F:protein kinase activity"/>
    <property type="evidence" value="ECO:0007669"/>
    <property type="project" value="InterPro"/>
</dbReference>
<dbReference type="PANTHER" id="PTHR27001:SF20">
    <property type="entry name" value="PROTEIN KINASE SUPERFAMILY PROTEIN"/>
    <property type="match status" value="1"/>
</dbReference>
<dbReference type="EnsemblPlants" id="AET2Gv20561900.10">
    <property type="protein sequence ID" value="AET2Gv20561900.10"/>
    <property type="gene ID" value="AET2Gv20561900"/>
</dbReference>
<dbReference type="FunFam" id="3.30.200.20:FF:000521">
    <property type="entry name" value="Protein kinase superfamily protein"/>
    <property type="match status" value="1"/>
</dbReference>
<sequence length="229" mass="25473">GLPHRLPAAYLHVSSALKQISAPIPGRRLPLPADLSGRMGMGCLHQRLGRTRALPFVRRFKPSEIEAATSGFSTALETGGPRGTAYRARFADGLVATVRRAGGGDPEQEGQEGAFYRELQLLGRLNHRHVVRLRGFSEGHNRFLVFDQMENRSLKECLHDPLRTPLNWRTRLQVAIDVAAALEYLYYFCDPPVFHVTVNSSNVMMDADFVAKVSHIGTLQTMLSVLARQ</sequence>
<keyword evidence="5" id="KW-1185">Reference proteome</keyword>
<dbReference type="PROSITE" id="PS50011">
    <property type="entry name" value="PROTEIN_KINASE_DOM"/>
    <property type="match status" value="1"/>
</dbReference>
<dbReference type="Gene3D" id="1.10.510.10">
    <property type="entry name" value="Transferase(Phosphotransferase) domain 1"/>
    <property type="match status" value="1"/>
</dbReference>
<reference evidence="4" key="3">
    <citation type="journal article" date="2017" name="Nature">
        <title>Genome sequence of the progenitor of the wheat D genome Aegilops tauschii.</title>
        <authorList>
            <person name="Luo M.C."/>
            <person name="Gu Y.Q."/>
            <person name="Puiu D."/>
            <person name="Wang H."/>
            <person name="Twardziok S.O."/>
            <person name="Deal K.R."/>
            <person name="Huo N."/>
            <person name="Zhu T."/>
            <person name="Wang L."/>
            <person name="Wang Y."/>
            <person name="McGuire P.E."/>
            <person name="Liu S."/>
            <person name="Long H."/>
            <person name="Ramasamy R.K."/>
            <person name="Rodriguez J.C."/>
            <person name="Van S.L."/>
            <person name="Yuan L."/>
            <person name="Wang Z."/>
            <person name="Xia Z."/>
            <person name="Xiao L."/>
            <person name="Anderson O.D."/>
            <person name="Ouyang S."/>
            <person name="Liang Y."/>
            <person name="Zimin A.V."/>
            <person name="Pertea G."/>
            <person name="Qi P."/>
            <person name="Bennetzen J.L."/>
            <person name="Dai X."/>
            <person name="Dawson M.W."/>
            <person name="Muller H.G."/>
            <person name="Kugler K."/>
            <person name="Rivarola-Duarte L."/>
            <person name="Spannagl M."/>
            <person name="Mayer K.F.X."/>
            <person name="Lu F.H."/>
            <person name="Bevan M.W."/>
            <person name="Leroy P."/>
            <person name="Li P."/>
            <person name="You F.M."/>
            <person name="Sun Q."/>
            <person name="Liu Z."/>
            <person name="Lyons E."/>
            <person name="Wicker T."/>
            <person name="Salzberg S.L."/>
            <person name="Devos K.M."/>
            <person name="Dvorak J."/>
        </authorList>
    </citation>
    <scope>NUCLEOTIDE SEQUENCE [LARGE SCALE GENOMIC DNA]</scope>
    <source>
        <strain evidence="4">cv. AL8/78</strain>
    </source>
</reference>
<reference evidence="4" key="5">
    <citation type="journal article" date="2021" name="G3 (Bethesda)">
        <title>Aegilops tauschii genome assembly Aet v5.0 features greater sequence contiguity and improved annotation.</title>
        <authorList>
            <person name="Wang L."/>
            <person name="Zhu T."/>
            <person name="Rodriguez J.C."/>
            <person name="Deal K.R."/>
            <person name="Dubcovsky J."/>
            <person name="McGuire P.E."/>
            <person name="Lux T."/>
            <person name="Spannagl M."/>
            <person name="Mayer K.F.X."/>
            <person name="Baldrich P."/>
            <person name="Meyers B.C."/>
            <person name="Huo N."/>
            <person name="Gu Y.Q."/>
            <person name="Zhou H."/>
            <person name="Devos K.M."/>
            <person name="Bennetzen J.L."/>
            <person name="Unver T."/>
            <person name="Budak H."/>
            <person name="Gulick P.J."/>
            <person name="Galiba G."/>
            <person name="Kalapos B."/>
            <person name="Nelson D.R."/>
            <person name="Li P."/>
            <person name="You F.M."/>
            <person name="Luo M.C."/>
            <person name="Dvorak J."/>
        </authorList>
    </citation>
    <scope>NUCLEOTIDE SEQUENCE [LARGE SCALE GENOMIC DNA]</scope>
    <source>
        <strain evidence="4">cv. AL8/78</strain>
    </source>
</reference>
<evidence type="ECO:0000313" key="4">
    <source>
        <dbReference type="EnsemblPlants" id="AET2Gv20561900.10"/>
    </source>
</evidence>
<keyword evidence="2" id="KW-0067">ATP-binding</keyword>